<feature type="transmembrane region" description="Helical" evidence="1">
    <location>
        <begin position="12"/>
        <end position="29"/>
    </location>
</feature>
<keyword evidence="3" id="KW-1185">Reference proteome</keyword>
<feature type="transmembrane region" description="Helical" evidence="1">
    <location>
        <begin position="64"/>
        <end position="84"/>
    </location>
</feature>
<feature type="transmembrane region" description="Helical" evidence="1">
    <location>
        <begin position="35"/>
        <end position="52"/>
    </location>
</feature>
<evidence type="ECO:0000313" key="3">
    <source>
        <dbReference type="Proteomes" id="UP000439022"/>
    </source>
</evidence>
<reference evidence="2 3" key="1">
    <citation type="submission" date="2019-11" db="EMBL/GenBank/DDBJ databases">
        <title>Whole genome sequence of Haloferax sp. MBLA0076.</title>
        <authorList>
            <person name="Seo M.-J."/>
            <person name="Cho E.-S."/>
        </authorList>
    </citation>
    <scope>NUCLEOTIDE SEQUENCE [LARGE SCALE GENOMIC DNA]</scope>
    <source>
        <strain evidence="2 3">MBLA0076</strain>
    </source>
</reference>
<dbReference type="Proteomes" id="UP000439022">
    <property type="component" value="Unassembled WGS sequence"/>
</dbReference>
<protein>
    <recommendedName>
        <fullName evidence="4">DUF308 domain-containing protein</fullName>
    </recommendedName>
</protein>
<dbReference type="AlphaFoldDB" id="A0A6A8GLU0"/>
<feature type="transmembrane region" description="Helical" evidence="1">
    <location>
        <begin position="147"/>
        <end position="167"/>
    </location>
</feature>
<evidence type="ECO:0000313" key="2">
    <source>
        <dbReference type="EMBL" id="MRX23482.1"/>
    </source>
</evidence>
<evidence type="ECO:0000256" key="1">
    <source>
        <dbReference type="SAM" id="Phobius"/>
    </source>
</evidence>
<sequence length="184" mass="19110">MFRQAREYGPVFLIPLAWGFVTAAHLGVVSSSTLFIAHVVMAALLAVFAVTGRQDMREGVLYTWWLVIATGFVATVTGAVGFRIGSSGPFFQGVALFGWMLLPAIGFVDTGRRVSERAWVYFGGATACVVGAATYALGLLGTLPVGLVVGLVLVGAGQTLAIIDAAFGYDAIDTDRGVSDGGSA</sequence>
<feature type="transmembrane region" description="Helical" evidence="1">
    <location>
        <begin position="120"/>
        <end position="141"/>
    </location>
</feature>
<feature type="transmembrane region" description="Helical" evidence="1">
    <location>
        <begin position="90"/>
        <end position="108"/>
    </location>
</feature>
<keyword evidence="1" id="KW-0472">Membrane</keyword>
<evidence type="ECO:0008006" key="4">
    <source>
        <dbReference type="Google" id="ProtNLM"/>
    </source>
</evidence>
<accession>A0A6A8GLU0</accession>
<keyword evidence="1" id="KW-1133">Transmembrane helix</keyword>
<proteinExistence type="predicted"/>
<dbReference type="RefSeq" id="WP_151164389.1">
    <property type="nucleotide sequence ID" value="NZ_WKJO01000002.1"/>
</dbReference>
<organism evidence="2 3">
    <name type="scientific">Haloferax litoreum</name>
    <dbReference type="NCBI Taxonomy" id="2666140"/>
    <lineage>
        <taxon>Archaea</taxon>
        <taxon>Methanobacteriati</taxon>
        <taxon>Methanobacteriota</taxon>
        <taxon>Stenosarchaea group</taxon>
        <taxon>Halobacteria</taxon>
        <taxon>Halobacteriales</taxon>
        <taxon>Haloferacaceae</taxon>
        <taxon>Haloferax</taxon>
    </lineage>
</organism>
<comment type="caution">
    <text evidence="2">The sequence shown here is derived from an EMBL/GenBank/DDBJ whole genome shotgun (WGS) entry which is preliminary data.</text>
</comment>
<dbReference type="EMBL" id="WKJO01000002">
    <property type="protein sequence ID" value="MRX23482.1"/>
    <property type="molecule type" value="Genomic_DNA"/>
</dbReference>
<name>A0A6A8GLU0_9EURY</name>
<gene>
    <name evidence="2" type="ORF">GJR96_16150</name>
</gene>
<keyword evidence="1" id="KW-0812">Transmembrane</keyword>